<dbReference type="Gene3D" id="3.30.1660.10">
    <property type="entry name" value="Flavin-binding protein dodecin"/>
    <property type="match status" value="1"/>
</dbReference>
<name>A0ABX0H933_9BACT</name>
<dbReference type="Pfam" id="PF07311">
    <property type="entry name" value="Dodecin"/>
    <property type="match status" value="1"/>
</dbReference>
<comment type="caution">
    <text evidence="1">The sequence shown here is derived from an EMBL/GenBank/DDBJ whole genome shotgun (WGS) entry which is preliminary data.</text>
</comment>
<protein>
    <submittedName>
        <fullName evidence="1">Dodecin domain-containing protein</fullName>
    </submittedName>
</protein>
<proteinExistence type="predicted"/>
<dbReference type="EMBL" id="JAANYN010000005">
    <property type="protein sequence ID" value="NHE57880.1"/>
    <property type="molecule type" value="Genomic_DNA"/>
</dbReference>
<dbReference type="InterPro" id="IPR036694">
    <property type="entry name" value="Dodecin-like_sf"/>
</dbReference>
<reference evidence="1 2" key="1">
    <citation type="submission" date="2020-03" db="EMBL/GenBank/DDBJ databases">
        <title>Cyclobacterium plantarum sp. nov., a marine bacterium isolated from a coastal-marine wetland.</title>
        <authorList>
            <person name="Sanchez-Porro C."/>
            <person name="Ventosa A."/>
            <person name="Amoozegar M."/>
        </authorList>
    </citation>
    <scope>NUCLEOTIDE SEQUENCE [LARGE SCALE GENOMIC DNA]</scope>
    <source>
        <strain evidence="1 2">GBPx2</strain>
    </source>
</reference>
<dbReference type="InterPro" id="IPR025543">
    <property type="entry name" value="Dodecin-like"/>
</dbReference>
<evidence type="ECO:0000313" key="2">
    <source>
        <dbReference type="Proteomes" id="UP000649799"/>
    </source>
</evidence>
<evidence type="ECO:0000313" key="1">
    <source>
        <dbReference type="EMBL" id="NHE57880.1"/>
    </source>
</evidence>
<dbReference type="PANTHER" id="PTHR39324">
    <property type="entry name" value="CALCIUM DODECIN"/>
    <property type="match status" value="1"/>
</dbReference>
<dbReference type="Proteomes" id="UP000649799">
    <property type="component" value="Unassembled WGS sequence"/>
</dbReference>
<accession>A0ABX0H933</accession>
<sequence length="67" mass="7329">MGIVKIIEVIASSEKSFDDAVQNALKEASKSVKNIKSIYVKHFNANVENNQIVSYGVNAKVSFEVNA</sequence>
<keyword evidence="2" id="KW-1185">Reference proteome</keyword>
<dbReference type="SUPFAM" id="SSF89807">
    <property type="entry name" value="Dodecin-like"/>
    <property type="match status" value="1"/>
</dbReference>
<dbReference type="PANTHER" id="PTHR39324:SF1">
    <property type="entry name" value="CALCIUM DODECIN"/>
    <property type="match status" value="1"/>
</dbReference>
<organism evidence="1 2">
    <name type="scientific">Cyclobacterium plantarum</name>
    <dbReference type="NCBI Taxonomy" id="2716263"/>
    <lineage>
        <taxon>Bacteria</taxon>
        <taxon>Pseudomonadati</taxon>
        <taxon>Bacteroidota</taxon>
        <taxon>Cytophagia</taxon>
        <taxon>Cytophagales</taxon>
        <taxon>Cyclobacteriaceae</taxon>
        <taxon>Cyclobacterium</taxon>
    </lineage>
</organism>
<gene>
    <name evidence="1" type="ORF">G9Q97_13780</name>
</gene>
<dbReference type="InterPro" id="IPR009923">
    <property type="entry name" value="Dodecin"/>
</dbReference>
<dbReference type="RefSeq" id="WP_166147759.1">
    <property type="nucleotide sequence ID" value="NZ_JAANYN010000005.1"/>
</dbReference>